<dbReference type="AlphaFoldDB" id="A0AAW1SDU4"/>
<feature type="compositionally biased region" description="Low complexity" evidence="1">
    <location>
        <begin position="169"/>
        <end position="182"/>
    </location>
</feature>
<accession>A0AAW1SDU4</accession>
<comment type="caution">
    <text evidence="2">The sequence shown here is derived from an EMBL/GenBank/DDBJ whole genome shotgun (WGS) entry which is preliminary data.</text>
</comment>
<dbReference type="Proteomes" id="UP001438707">
    <property type="component" value="Unassembled WGS sequence"/>
</dbReference>
<gene>
    <name evidence="2" type="ORF">WJX74_001196</name>
</gene>
<proteinExistence type="predicted"/>
<dbReference type="EMBL" id="JALJOS010000001">
    <property type="protein sequence ID" value="KAK9844351.1"/>
    <property type="molecule type" value="Genomic_DNA"/>
</dbReference>
<evidence type="ECO:0000313" key="2">
    <source>
        <dbReference type="EMBL" id="KAK9844351.1"/>
    </source>
</evidence>
<protein>
    <submittedName>
        <fullName evidence="2">Uncharacterized protein</fullName>
    </submittedName>
</protein>
<feature type="region of interest" description="Disordered" evidence="1">
    <location>
        <begin position="135"/>
        <end position="247"/>
    </location>
</feature>
<evidence type="ECO:0000256" key="1">
    <source>
        <dbReference type="SAM" id="MobiDB-lite"/>
    </source>
</evidence>
<feature type="compositionally biased region" description="Basic residues" evidence="1">
    <location>
        <begin position="147"/>
        <end position="162"/>
    </location>
</feature>
<feature type="compositionally biased region" description="Polar residues" evidence="1">
    <location>
        <begin position="218"/>
        <end position="247"/>
    </location>
</feature>
<keyword evidence="3" id="KW-1185">Reference proteome</keyword>
<sequence>MSSTLCLEEFFLGVEWPEAAHIEGFCENPPMTGASEALPAQPTSPKMFTGAGEQVPYHQPVPLDACVEDTGFLLTMPTTTLGAATRVPQQQACRVQGQQQSGTEADAQALNTRCAGPHKLSSALLTAKSWNPEKLAAQPAKSPQARATKRKAPGIRASKPKASRPTGPRSKQQQPKQRPVSVIQEGADLPPAYPHPKNYKRGQAPGYCQQQARQRQQTGFTAASYPSQATAPPNLSDTRSIQPCNGP</sequence>
<reference evidence="2 3" key="1">
    <citation type="journal article" date="2024" name="Nat. Commun.">
        <title>Phylogenomics reveals the evolutionary origins of lichenization in chlorophyte algae.</title>
        <authorList>
            <person name="Puginier C."/>
            <person name="Libourel C."/>
            <person name="Otte J."/>
            <person name="Skaloud P."/>
            <person name="Haon M."/>
            <person name="Grisel S."/>
            <person name="Petersen M."/>
            <person name="Berrin J.G."/>
            <person name="Delaux P.M."/>
            <person name="Dal Grande F."/>
            <person name="Keller J."/>
        </authorList>
    </citation>
    <scope>NUCLEOTIDE SEQUENCE [LARGE SCALE GENOMIC DNA]</scope>
    <source>
        <strain evidence="2 3">SAG 2145</strain>
    </source>
</reference>
<evidence type="ECO:0000313" key="3">
    <source>
        <dbReference type="Proteomes" id="UP001438707"/>
    </source>
</evidence>
<organism evidence="2 3">
    <name type="scientific">Apatococcus lobatus</name>
    <dbReference type="NCBI Taxonomy" id="904363"/>
    <lineage>
        <taxon>Eukaryota</taxon>
        <taxon>Viridiplantae</taxon>
        <taxon>Chlorophyta</taxon>
        <taxon>core chlorophytes</taxon>
        <taxon>Trebouxiophyceae</taxon>
        <taxon>Chlorellales</taxon>
        <taxon>Chlorellaceae</taxon>
        <taxon>Apatococcus</taxon>
    </lineage>
</organism>
<name>A0AAW1SDU4_9CHLO</name>